<sequence>MFHQLTVFLLLKCLCWVSYRLIVAVLDVLVVVIEYCSNVTWLDIFLLLQLGYRRCWRLYIYRHRRTTKVLT</sequence>
<evidence type="ECO:0000313" key="3">
    <source>
        <dbReference type="Proteomes" id="UP000325579"/>
    </source>
</evidence>
<reference evidence="2 3" key="1">
    <citation type="submission" date="2019-04" db="EMBL/GenBank/DDBJ databases">
        <authorList>
            <consortium name="DOE Joint Genome Institute"/>
            <person name="Mondo S."/>
            <person name="Kjaerbolling I."/>
            <person name="Vesth T."/>
            <person name="Frisvad J.C."/>
            <person name="Nybo J.L."/>
            <person name="Theobald S."/>
            <person name="Kildgaard S."/>
            <person name="Isbrandt T."/>
            <person name="Kuo A."/>
            <person name="Sato A."/>
            <person name="Lyhne E.K."/>
            <person name="Kogle M.E."/>
            <person name="Wiebenga A."/>
            <person name="Kun R.S."/>
            <person name="Lubbers R.J."/>
            <person name="Makela M.R."/>
            <person name="Barry K."/>
            <person name="Chovatia M."/>
            <person name="Clum A."/>
            <person name="Daum C."/>
            <person name="Haridas S."/>
            <person name="He G."/>
            <person name="LaButti K."/>
            <person name="Lipzen A."/>
            <person name="Riley R."/>
            <person name="Salamov A."/>
            <person name="Simmons B.A."/>
            <person name="Magnuson J.K."/>
            <person name="Henrissat B."/>
            <person name="Mortensen U.H."/>
            <person name="Larsen T.O."/>
            <person name="Devries R.P."/>
            <person name="Grigoriev I.V."/>
            <person name="Machida M."/>
            <person name="Baker S.E."/>
            <person name="Andersen M.R."/>
            <person name="Cantor M.N."/>
            <person name="Hua S.X."/>
        </authorList>
    </citation>
    <scope>NUCLEOTIDE SEQUENCE [LARGE SCALE GENOMIC DNA]</scope>
    <source>
        <strain evidence="2 3">CBS 119388</strain>
    </source>
</reference>
<dbReference type="RefSeq" id="XP_031935690.1">
    <property type="nucleotide sequence ID" value="XM_032083559.1"/>
</dbReference>
<dbReference type="EMBL" id="ML736859">
    <property type="protein sequence ID" value="KAE8398371.1"/>
    <property type="molecule type" value="Genomic_DNA"/>
</dbReference>
<proteinExistence type="predicted"/>
<keyword evidence="3" id="KW-1185">Reference proteome</keyword>
<protein>
    <submittedName>
        <fullName evidence="2">Uncharacterized protein</fullName>
    </submittedName>
</protein>
<name>A0A5N7CW41_9EURO</name>
<keyword evidence="1" id="KW-0812">Transmembrane</keyword>
<accession>A0A5N7CW41</accession>
<keyword evidence="1" id="KW-0472">Membrane</keyword>
<evidence type="ECO:0000313" key="2">
    <source>
        <dbReference type="EMBL" id="KAE8398371.1"/>
    </source>
</evidence>
<dbReference type="GeneID" id="43668250"/>
<dbReference type="AlphaFoldDB" id="A0A5N7CW41"/>
<dbReference type="Proteomes" id="UP000325579">
    <property type="component" value="Unassembled WGS sequence"/>
</dbReference>
<organism evidence="2 3">
    <name type="scientific">Aspergillus pseudonomiae</name>
    <dbReference type="NCBI Taxonomy" id="1506151"/>
    <lineage>
        <taxon>Eukaryota</taxon>
        <taxon>Fungi</taxon>
        <taxon>Dikarya</taxon>
        <taxon>Ascomycota</taxon>
        <taxon>Pezizomycotina</taxon>
        <taxon>Eurotiomycetes</taxon>
        <taxon>Eurotiomycetidae</taxon>
        <taxon>Eurotiales</taxon>
        <taxon>Aspergillaceae</taxon>
        <taxon>Aspergillus</taxon>
        <taxon>Aspergillus subgen. Circumdati</taxon>
    </lineage>
</organism>
<gene>
    <name evidence="2" type="ORF">BDV37DRAFT_263443</name>
</gene>
<keyword evidence="1" id="KW-1133">Transmembrane helix</keyword>
<evidence type="ECO:0000256" key="1">
    <source>
        <dbReference type="SAM" id="Phobius"/>
    </source>
</evidence>
<feature type="transmembrane region" description="Helical" evidence="1">
    <location>
        <begin position="30"/>
        <end position="52"/>
    </location>
</feature>